<dbReference type="Proteomes" id="UP000594263">
    <property type="component" value="Unplaced"/>
</dbReference>
<dbReference type="AlphaFoldDB" id="A0A7N0VJE1"/>
<protein>
    <submittedName>
        <fullName evidence="1">Uncharacterized protein</fullName>
    </submittedName>
</protein>
<evidence type="ECO:0000313" key="2">
    <source>
        <dbReference type="Proteomes" id="UP000594263"/>
    </source>
</evidence>
<dbReference type="Gramene" id="Kaladp0867s0015.1.v1.1">
    <property type="protein sequence ID" value="Kaladp0867s0015.1.v1.1.CDS.1"/>
    <property type="gene ID" value="Kaladp0867s0015.v1.1"/>
</dbReference>
<reference evidence="1" key="1">
    <citation type="submission" date="2021-01" db="UniProtKB">
        <authorList>
            <consortium name="EnsemblPlants"/>
        </authorList>
    </citation>
    <scope>IDENTIFICATION</scope>
</reference>
<evidence type="ECO:0000313" key="1">
    <source>
        <dbReference type="EnsemblPlants" id="Kaladp0867s0015.1.v1.1.CDS.1"/>
    </source>
</evidence>
<keyword evidence="2" id="KW-1185">Reference proteome</keyword>
<proteinExistence type="predicted"/>
<sequence>MNSSWSRSKNILGGRWNLAPLRSSGRRRACLGSSPIAPLSSRQLGRPFSSLGSPRVRGAVQRPAHRAPRAGLLLQHLGSRVMPCLLSCLSASSMLQFWMLLAHLHEALNVSSMSILFSRLPKGHLTKLINKISIKKKKKGAQKSEILVLSQSKMLLNY</sequence>
<name>A0A7N0VJE1_KALFE</name>
<accession>A0A7N0VJE1</accession>
<dbReference type="EnsemblPlants" id="Kaladp0867s0015.1.v1.1">
    <property type="protein sequence ID" value="Kaladp0867s0015.1.v1.1.CDS.1"/>
    <property type="gene ID" value="Kaladp0867s0015.v1.1"/>
</dbReference>
<organism evidence="1 2">
    <name type="scientific">Kalanchoe fedtschenkoi</name>
    <name type="common">Lavender scallops</name>
    <name type="synonym">South American air plant</name>
    <dbReference type="NCBI Taxonomy" id="63787"/>
    <lineage>
        <taxon>Eukaryota</taxon>
        <taxon>Viridiplantae</taxon>
        <taxon>Streptophyta</taxon>
        <taxon>Embryophyta</taxon>
        <taxon>Tracheophyta</taxon>
        <taxon>Spermatophyta</taxon>
        <taxon>Magnoliopsida</taxon>
        <taxon>eudicotyledons</taxon>
        <taxon>Gunneridae</taxon>
        <taxon>Pentapetalae</taxon>
        <taxon>Saxifragales</taxon>
        <taxon>Crassulaceae</taxon>
        <taxon>Kalanchoe</taxon>
    </lineage>
</organism>